<dbReference type="InterPro" id="IPR050922">
    <property type="entry name" value="LytR/CpsA/Psr_CW_biosynth"/>
</dbReference>
<evidence type="ECO:0000256" key="1">
    <source>
        <dbReference type="ARBA" id="ARBA00006068"/>
    </source>
</evidence>
<evidence type="ECO:0000313" key="5">
    <source>
        <dbReference type="EMBL" id="MBE1612776.1"/>
    </source>
</evidence>
<dbReference type="PANTHER" id="PTHR33392">
    <property type="entry name" value="POLYISOPRENYL-TEICHOIC ACID--PEPTIDOGLYCAN TEICHOIC ACID TRANSFERASE TAGU"/>
    <property type="match status" value="1"/>
</dbReference>
<evidence type="ECO:0000259" key="4">
    <source>
        <dbReference type="Pfam" id="PF03816"/>
    </source>
</evidence>
<proteinExistence type="inferred from homology"/>
<name>A0A927N5I1_9ACTN</name>
<dbReference type="Pfam" id="PF03816">
    <property type="entry name" value="LytR_cpsA_psr"/>
    <property type="match status" value="1"/>
</dbReference>
<feature type="domain" description="Cell envelope-related transcriptional attenuator" evidence="4">
    <location>
        <begin position="131"/>
        <end position="273"/>
    </location>
</feature>
<dbReference type="InterPro" id="IPR004474">
    <property type="entry name" value="LytR_CpsA_psr"/>
</dbReference>
<feature type="compositionally biased region" description="Basic and acidic residues" evidence="2">
    <location>
        <begin position="1"/>
        <end position="28"/>
    </location>
</feature>
<comment type="caution">
    <text evidence="5">The sequence shown here is derived from an EMBL/GenBank/DDBJ whole genome shotgun (WGS) entry which is preliminary data.</text>
</comment>
<gene>
    <name evidence="5" type="ORF">HEB94_009624</name>
</gene>
<evidence type="ECO:0000256" key="2">
    <source>
        <dbReference type="SAM" id="MobiDB-lite"/>
    </source>
</evidence>
<sequence>MSDYRTDEGLRSIHLRDEDDEPPRDRTPSGHRRKRRSRTKTTLLILLSLVLILGGGVVLTGYMLSEKFGNQVSRVPAFSQLPEAERPKKPVGKGADAINILLAGSDARTDDAGGGTTGAGKGDNWEDGGQRSDTIMVLHITSDRKSAYLISIPRDSWVAIPDHGTNKINAAYSYGGPPLYIQTVEKLTGLRIDHLAVIDWTGFKALTDALGGVQLDFHQSTRFASGKYYEAGPHTLTGEEALDYVRERKHLQNGDFDRINRQQNFLRGLMRQTLSEGTLSNPLKLGRALDAITQNLSVDEEFTTRQMQTLALQMKDLRGSNVTFMTAPTKGTGMEGSQSVVYLDKDKCDTLWAAIRGDKVGEWLTDNGKDNVLGEQVR</sequence>
<accession>A0A927N5I1</accession>
<feature type="transmembrane region" description="Helical" evidence="3">
    <location>
        <begin position="42"/>
        <end position="64"/>
    </location>
</feature>
<dbReference type="Proteomes" id="UP000638648">
    <property type="component" value="Unassembled WGS sequence"/>
</dbReference>
<feature type="region of interest" description="Disordered" evidence="2">
    <location>
        <begin position="1"/>
        <end position="37"/>
    </location>
</feature>
<keyword evidence="3" id="KW-0472">Membrane</keyword>
<dbReference type="RefSeq" id="WP_192755760.1">
    <property type="nucleotide sequence ID" value="NZ_BAABJL010000084.1"/>
</dbReference>
<comment type="similarity">
    <text evidence="1">Belongs to the LytR/CpsA/Psr (LCP) family.</text>
</comment>
<keyword evidence="3" id="KW-1133">Transmembrane helix</keyword>
<dbReference type="AlphaFoldDB" id="A0A927N5I1"/>
<evidence type="ECO:0000256" key="3">
    <source>
        <dbReference type="SAM" id="Phobius"/>
    </source>
</evidence>
<organism evidence="5 6">
    <name type="scientific">Actinopolymorpha pittospori</name>
    <dbReference type="NCBI Taxonomy" id="648752"/>
    <lineage>
        <taxon>Bacteria</taxon>
        <taxon>Bacillati</taxon>
        <taxon>Actinomycetota</taxon>
        <taxon>Actinomycetes</taxon>
        <taxon>Propionibacteriales</taxon>
        <taxon>Actinopolymorphaceae</taxon>
        <taxon>Actinopolymorpha</taxon>
    </lineage>
</organism>
<keyword evidence="6" id="KW-1185">Reference proteome</keyword>
<dbReference type="NCBIfam" id="TIGR00350">
    <property type="entry name" value="lytR_cpsA_psr"/>
    <property type="match status" value="1"/>
</dbReference>
<reference evidence="5" key="1">
    <citation type="submission" date="2020-10" db="EMBL/GenBank/DDBJ databases">
        <title>Sequencing the genomes of 1000 actinobacteria strains.</title>
        <authorList>
            <person name="Klenk H.-P."/>
        </authorList>
    </citation>
    <scope>NUCLEOTIDE SEQUENCE</scope>
    <source>
        <strain evidence="5">DSM 45354</strain>
    </source>
</reference>
<protein>
    <submittedName>
        <fullName evidence="5">LCP family protein required for cell wall assembly</fullName>
    </submittedName>
</protein>
<dbReference type="PANTHER" id="PTHR33392:SF6">
    <property type="entry name" value="POLYISOPRENYL-TEICHOIC ACID--PEPTIDOGLYCAN TEICHOIC ACID TRANSFERASE TAGU"/>
    <property type="match status" value="1"/>
</dbReference>
<dbReference type="Gene3D" id="3.40.630.190">
    <property type="entry name" value="LCP protein"/>
    <property type="match status" value="1"/>
</dbReference>
<evidence type="ECO:0000313" key="6">
    <source>
        <dbReference type="Proteomes" id="UP000638648"/>
    </source>
</evidence>
<dbReference type="EMBL" id="JADBEM010000001">
    <property type="protein sequence ID" value="MBE1612776.1"/>
    <property type="molecule type" value="Genomic_DNA"/>
</dbReference>
<keyword evidence="3" id="KW-0812">Transmembrane</keyword>